<keyword evidence="2" id="KW-0227">DNA damage</keyword>
<accession>A0A2H0XEC4</accession>
<dbReference type="Proteomes" id="UP000230340">
    <property type="component" value="Unassembled WGS sequence"/>
</dbReference>
<dbReference type="AlphaFoldDB" id="A0A2H0XEC4"/>
<comment type="caution">
    <text evidence="5">The sequence shown here is derived from an EMBL/GenBank/DDBJ whole genome shotgun (WGS) entry which is preliminary data.</text>
</comment>
<dbReference type="InterPro" id="IPR011034">
    <property type="entry name" value="Formyl_transferase-like_C_sf"/>
</dbReference>
<reference evidence="6" key="1">
    <citation type="submission" date="2017-09" db="EMBL/GenBank/DDBJ databases">
        <title>Depth-based differentiation of microbial function through sediment-hosted aquifers and enrichment of novel symbionts in the deep terrestrial subsurface.</title>
        <authorList>
            <person name="Probst A.J."/>
            <person name="Ladd B."/>
            <person name="Jarett J.K."/>
            <person name="Geller-Mcgrath D.E."/>
            <person name="Sieber C.M.K."/>
            <person name="Emerson J.B."/>
            <person name="Anantharaman K."/>
            <person name="Thomas B.C."/>
            <person name="Malmstrom R."/>
            <person name="Stieglmeier M."/>
            <person name="Klingl A."/>
            <person name="Woyke T."/>
            <person name="Ryan C.M."/>
            <person name="Banfield J.F."/>
        </authorList>
    </citation>
    <scope>NUCLEOTIDE SEQUENCE [LARGE SCALE GENOMIC DNA]</scope>
</reference>
<dbReference type="EMBL" id="PEYT01000004">
    <property type="protein sequence ID" value="PIS23300.1"/>
    <property type="molecule type" value="Genomic_DNA"/>
</dbReference>
<dbReference type="InterPro" id="IPR036995">
    <property type="entry name" value="MPG_sf"/>
</dbReference>
<sequence>MVVARELVGCVLQTEFSGLVTSLLIVETEAYPGYDPYSHFPTNQPPVAKC</sequence>
<comment type="similarity">
    <text evidence="1">Belongs to the DNA glycosylase MPG family.</text>
</comment>
<evidence type="ECO:0000256" key="2">
    <source>
        <dbReference type="ARBA" id="ARBA00022763"/>
    </source>
</evidence>
<evidence type="ECO:0000256" key="3">
    <source>
        <dbReference type="ARBA" id="ARBA00022801"/>
    </source>
</evidence>
<dbReference type="InterPro" id="IPR003180">
    <property type="entry name" value="MPG"/>
</dbReference>
<dbReference type="Pfam" id="PF02245">
    <property type="entry name" value="Pur_DNA_glyco"/>
    <property type="match status" value="1"/>
</dbReference>
<keyword evidence="4" id="KW-0234">DNA repair</keyword>
<dbReference type="GO" id="GO:0003905">
    <property type="term" value="F:alkylbase DNA N-glycosylase activity"/>
    <property type="evidence" value="ECO:0007669"/>
    <property type="project" value="InterPro"/>
</dbReference>
<evidence type="ECO:0000256" key="1">
    <source>
        <dbReference type="ARBA" id="ARBA00009232"/>
    </source>
</evidence>
<dbReference type="GO" id="GO:0003677">
    <property type="term" value="F:DNA binding"/>
    <property type="evidence" value="ECO:0007669"/>
    <property type="project" value="InterPro"/>
</dbReference>
<dbReference type="Gene3D" id="3.10.300.10">
    <property type="entry name" value="Methylpurine-DNA glycosylase (MPG)"/>
    <property type="match status" value="1"/>
</dbReference>
<name>A0A2H0XEC4_UNCKA</name>
<dbReference type="GO" id="GO:0006284">
    <property type="term" value="P:base-excision repair"/>
    <property type="evidence" value="ECO:0007669"/>
    <property type="project" value="InterPro"/>
</dbReference>
<evidence type="ECO:0000313" key="5">
    <source>
        <dbReference type="EMBL" id="PIS23300.1"/>
    </source>
</evidence>
<protein>
    <submittedName>
        <fullName evidence="5">Uncharacterized protein</fullName>
    </submittedName>
</protein>
<organism evidence="5 6">
    <name type="scientific">candidate division WWE3 bacterium CG08_land_8_20_14_0_20_40_13</name>
    <dbReference type="NCBI Taxonomy" id="1975084"/>
    <lineage>
        <taxon>Bacteria</taxon>
        <taxon>Katanobacteria</taxon>
    </lineage>
</organism>
<proteinExistence type="inferred from homology"/>
<dbReference type="SUPFAM" id="SSF50486">
    <property type="entry name" value="FMT C-terminal domain-like"/>
    <property type="match status" value="1"/>
</dbReference>
<keyword evidence="3" id="KW-0378">Hydrolase</keyword>
<gene>
    <name evidence="5" type="ORF">COT49_00420</name>
</gene>
<evidence type="ECO:0000313" key="6">
    <source>
        <dbReference type="Proteomes" id="UP000230340"/>
    </source>
</evidence>
<evidence type="ECO:0000256" key="4">
    <source>
        <dbReference type="ARBA" id="ARBA00023204"/>
    </source>
</evidence>